<dbReference type="Pfam" id="PF13648">
    <property type="entry name" value="Lipocalin_4"/>
    <property type="match status" value="1"/>
</dbReference>
<organism evidence="2 3">
    <name type="scientific">Gracilinema caldarium (strain ATCC 51460 / DSM 7334 / H1)</name>
    <name type="common">Treponema caldarium</name>
    <dbReference type="NCBI Taxonomy" id="744872"/>
    <lineage>
        <taxon>Bacteria</taxon>
        <taxon>Pseudomonadati</taxon>
        <taxon>Spirochaetota</taxon>
        <taxon>Spirochaetia</taxon>
        <taxon>Spirochaetales</taxon>
        <taxon>Breznakiellaceae</taxon>
        <taxon>Gracilinema</taxon>
    </lineage>
</organism>
<dbReference type="STRING" id="744872.Spica_2304"/>
<dbReference type="EMBL" id="CP002868">
    <property type="protein sequence ID" value="AEJ20416.1"/>
    <property type="molecule type" value="Genomic_DNA"/>
</dbReference>
<keyword evidence="3" id="KW-1185">Reference proteome</keyword>
<evidence type="ECO:0000313" key="3">
    <source>
        <dbReference type="Proteomes" id="UP000000503"/>
    </source>
</evidence>
<evidence type="ECO:0000259" key="1">
    <source>
        <dbReference type="Pfam" id="PF13648"/>
    </source>
</evidence>
<protein>
    <recommendedName>
        <fullName evidence="1">Lipocalin-like domain-containing protein</fullName>
    </recommendedName>
</protein>
<reference evidence="3" key="1">
    <citation type="journal article" date="2013" name="Stand. Genomic Sci.">
        <title>Genome sequence of the thermophilic fresh-water bacterium Spirochaeta caldaria type strain (H1(T)), reclassification of Spirochaeta caldaria, Spirochaeta stenostrepta, and Spirochaeta zuelzerae in the genus Treponema as Treponema caldaria comb. nov., Treponema stenostrepta comb. nov., and Treponema zuelzerae comb. nov., and emendation of the genus Treponema.</title>
        <authorList>
            <person name="Abt B."/>
            <person name="Goker M."/>
            <person name="Scheuner C."/>
            <person name="Han C."/>
            <person name="Lu M."/>
            <person name="Misra M."/>
            <person name="Lapidus A."/>
            <person name="Nolan M."/>
            <person name="Lucas S."/>
            <person name="Hammon N."/>
            <person name="Deshpande S."/>
            <person name="Cheng J.F."/>
            <person name="Tapia R."/>
            <person name="Goodwin L.A."/>
            <person name="Pitluck S."/>
            <person name="Liolios K."/>
            <person name="Pagani I."/>
            <person name="Ivanova N."/>
            <person name="Mavromatis K."/>
            <person name="Mikhailova N."/>
            <person name="Huntemann M."/>
            <person name="Pati A."/>
            <person name="Chen A."/>
            <person name="Palaniappan K."/>
            <person name="Land M."/>
            <person name="Hauser L."/>
            <person name="Jeffries C.D."/>
            <person name="Rohde M."/>
            <person name="Spring S."/>
            <person name="Gronow S."/>
            <person name="Detter J.C."/>
            <person name="Bristow J."/>
            <person name="Eisen J.A."/>
            <person name="Markowitz V."/>
            <person name="Hugenholtz P."/>
            <person name="Kyrpides N.C."/>
            <person name="Woyke T."/>
            <person name="Klenk H.P."/>
        </authorList>
    </citation>
    <scope>NUCLEOTIDE SEQUENCE</scope>
    <source>
        <strain evidence="3">ATCC 51460 / DSM 7334 / H1</strain>
    </source>
</reference>
<dbReference type="AlphaFoldDB" id="F8F390"/>
<gene>
    <name evidence="2" type="ordered locus">Spica_2304</name>
</gene>
<dbReference type="Proteomes" id="UP000000503">
    <property type="component" value="Chromosome"/>
</dbReference>
<dbReference type="HOGENOM" id="CLU_2511704_0_0_12"/>
<name>F8F390_GRAC1</name>
<sequence length="85" mass="9762">MQTYYKTEYIFNANGTVIYKRYESNTGTYNDPTSTDSGTYTYSNGTMTVTDMQENNGAYKISILNNKYLILGNETSPSFWAYLKQ</sequence>
<evidence type="ECO:0000313" key="2">
    <source>
        <dbReference type="EMBL" id="AEJ20416.1"/>
    </source>
</evidence>
<accession>F8F390</accession>
<dbReference type="KEGG" id="scd:Spica_2304"/>
<proteinExistence type="predicted"/>
<dbReference type="InterPro" id="IPR024311">
    <property type="entry name" value="Lipocalin-like"/>
</dbReference>
<feature type="domain" description="Lipocalin-like" evidence="1">
    <location>
        <begin position="4"/>
        <end position="70"/>
    </location>
</feature>